<dbReference type="Proteomes" id="UP000054564">
    <property type="component" value="Unassembled WGS sequence"/>
</dbReference>
<dbReference type="AlphaFoldDB" id="A0A0L0W113"/>
<feature type="compositionally biased region" description="Polar residues" evidence="1">
    <location>
        <begin position="254"/>
        <end position="265"/>
    </location>
</feature>
<feature type="compositionally biased region" description="Polar residues" evidence="1">
    <location>
        <begin position="312"/>
        <end position="323"/>
    </location>
</feature>
<name>A0A0L0W113_9BASI</name>
<protein>
    <submittedName>
        <fullName evidence="2">Uncharacterized protein</fullName>
    </submittedName>
</protein>
<feature type="region of interest" description="Disordered" evidence="1">
    <location>
        <begin position="233"/>
        <end position="341"/>
    </location>
</feature>
<accession>A0A0L0W113</accession>
<sequence length="341" mass="36841">MASIRPPNHPVNVSGCFETLDVVSSHPIRMPPPTNLRLQSIPNSVRANQYGNVLTPSCVSCTGLLGDKADDVELTLTTNTALNNLLQPHSIYFLAGRLLSPNDGLTPLLTYQQTSLVRLAAAGPTAPDLANKAIIVGLDVVSDADDNSSNLHVAVQHSDWDSVQRSHRTFTVLYIVPGTKIFIKTHGLYIVGREIEVTGNLVDFDMENFTAIVSVNSVAVTTGHQIGRANTLATASPSGFKNGRKFKTFPPKKSQPSFTQPSVNASKDAFTEHSSDIEMPPADSSSTDPKGKKRANKPNSPGHSDSYDSDTPIINRSSPQGSQVRLRPNILQDTAKRLKRQ</sequence>
<evidence type="ECO:0000256" key="1">
    <source>
        <dbReference type="SAM" id="MobiDB-lite"/>
    </source>
</evidence>
<organism evidence="2 3">
    <name type="scientific">Puccinia striiformis f. sp. tritici PST-78</name>
    <dbReference type="NCBI Taxonomy" id="1165861"/>
    <lineage>
        <taxon>Eukaryota</taxon>
        <taxon>Fungi</taxon>
        <taxon>Dikarya</taxon>
        <taxon>Basidiomycota</taxon>
        <taxon>Pucciniomycotina</taxon>
        <taxon>Pucciniomycetes</taxon>
        <taxon>Pucciniales</taxon>
        <taxon>Pucciniaceae</taxon>
        <taxon>Puccinia</taxon>
    </lineage>
</organism>
<dbReference type="OrthoDB" id="2505029at2759"/>
<comment type="caution">
    <text evidence="2">The sequence shown here is derived from an EMBL/GenBank/DDBJ whole genome shotgun (WGS) entry which is preliminary data.</text>
</comment>
<dbReference type="EMBL" id="AJIL01000008">
    <property type="protein sequence ID" value="KNF05223.1"/>
    <property type="molecule type" value="Genomic_DNA"/>
</dbReference>
<keyword evidence="3" id="KW-1185">Reference proteome</keyword>
<gene>
    <name evidence="2" type="ORF">PSTG_01442</name>
</gene>
<proteinExistence type="predicted"/>
<evidence type="ECO:0000313" key="3">
    <source>
        <dbReference type="Proteomes" id="UP000054564"/>
    </source>
</evidence>
<reference evidence="3" key="1">
    <citation type="submission" date="2014-03" db="EMBL/GenBank/DDBJ databases">
        <title>The Genome Sequence of Puccinia striiformis f. sp. tritici PST-78.</title>
        <authorList>
            <consortium name="The Broad Institute Genome Sequencing Platform"/>
            <person name="Cuomo C."/>
            <person name="Hulbert S."/>
            <person name="Chen X."/>
            <person name="Walker B."/>
            <person name="Young S.K."/>
            <person name="Zeng Q."/>
            <person name="Gargeya S."/>
            <person name="Fitzgerald M."/>
            <person name="Haas B."/>
            <person name="Abouelleil A."/>
            <person name="Alvarado L."/>
            <person name="Arachchi H.M."/>
            <person name="Berlin A.M."/>
            <person name="Chapman S.B."/>
            <person name="Goldberg J."/>
            <person name="Griggs A."/>
            <person name="Gujja S."/>
            <person name="Hansen M."/>
            <person name="Howarth C."/>
            <person name="Imamovic A."/>
            <person name="Larimer J."/>
            <person name="McCowan C."/>
            <person name="Montmayeur A."/>
            <person name="Murphy C."/>
            <person name="Neiman D."/>
            <person name="Pearson M."/>
            <person name="Priest M."/>
            <person name="Roberts A."/>
            <person name="Saif S."/>
            <person name="Shea T."/>
            <person name="Sisk P."/>
            <person name="Sykes S."/>
            <person name="Wortman J."/>
            <person name="Nusbaum C."/>
            <person name="Birren B."/>
        </authorList>
    </citation>
    <scope>NUCLEOTIDE SEQUENCE [LARGE SCALE GENOMIC DNA]</scope>
    <source>
        <strain evidence="3">race PST-78</strain>
    </source>
</reference>
<evidence type="ECO:0000313" key="2">
    <source>
        <dbReference type="EMBL" id="KNF05223.1"/>
    </source>
</evidence>